<organism evidence="1 2">
    <name type="scientific">Leeuwenhoekiella parthenopeia</name>
    <dbReference type="NCBI Taxonomy" id="2890320"/>
    <lineage>
        <taxon>Bacteria</taxon>
        <taxon>Pseudomonadati</taxon>
        <taxon>Bacteroidota</taxon>
        <taxon>Flavobacteriia</taxon>
        <taxon>Flavobacteriales</taxon>
        <taxon>Flavobacteriaceae</taxon>
        <taxon>Leeuwenhoekiella</taxon>
    </lineage>
</organism>
<dbReference type="EMBL" id="JAJGMW010000002">
    <property type="protein sequence ID" value="MCC4211407.1"/>
    <property type="molecule type" value="Genomic_DNA"/>
</dbReference>
<evidence type="ECO:0000313" key="1">
    <source>
        <dbReference type="EMBL" id="MCC4211407.1"/>
    </source>
</evidence>
<keyword evidence="2" id="KW-1185">Reference proteome</keyword>
<dbReference type="PROSITE" id="PS51257">
    <property type="entry name" value="PROKAR_LIPOPROTEIN"/>
    <property type="match status" value="1"/>
</dbReference>
<dbReference type="Proteomes" id="UP001197770">
    <property type="component" value="Unassembled WGS sequence"/>
</dbReference>
<evidence type="ECO:0000313" key="2">
    <source>
        <dbReference type="Proteomes" id="UP001197770"/>
    </source>
</evidence>
<proteinExistence type="predicted"/>
<reference evidence="1 2" key="1">
    <citation type="submission" date="2021-11" db="EMBL/GenBank/DDBJ databases">
        <title>Seasonal and diel survey of microbial diversity of the Tyrrhenian coast.</title>
        <authorList>
            <person name="Gattoni G."/>
            <person name="Corral P."/>
        </authorList>
    </citation>
    <scope>NUCLEOTIDE SEQUENCE [LARGE SCALE GENOMIC DNA]</scope>
    <source>
        <strain evidence="1 2">Mr9</strain>
    </source>
</reference>
<protein>
    <recommendedName>
        <fullName evidence="3">Lipoprotein</fullName>
    </recommendedName>
</protein>
<comment type="caution">
    <text evidence="1">The sequence shown here is derived from an EMBL/GenBank/DDBJ whole genome shotgun (WGS) entry which is preliminary data.</text>
</comment>
<dbReference type="RefSeq" id="WP_228228527.1">
    <property type="nucleotide sequence ID" value="NZ_JAJGMW010000002.1"/>
</dbReference>
<name>A0ABS8GN43_9FLAO</name>
<accession>A0ABS8GN43</accession>
<gene>
    <name evidence="1" type="ORF">LLW17_01640</name>
</gene>
<evidence type="ECO:0008006" key="3">
    <source>
        <dbReference type="Google" id="ProtNLM"/>
    </source>
</evidence>
<sequence length="147" mass="16651">MKLYFTCILAFLIVLTSCKNEDESDVSSLDLKVPVVSLDRGASRAVKNWIGYRELEKDLALITNTNALNAIDMLDDLALNSNQMAIGIPETLATPSILKKVKRIDTEINDFYANVNRSETREWVVEQHIETLVKAFDTLNKELNRSF</sequence>